<keyword evidence="6 9" id="KW-0408">Iron</keyword>
<dbReference type="InterPro" id="IPR002226">
    <property type="entry name" value="Catalase_haem_BS"/>
</dbReference>
<evidence type="ECO:0000256" key="2">
    <source>
        <dbReference type="ARBA" id="ARBA00022559"/>
    </source>
</evidence>
<evidence type="ECO:0000256" key="5">
    <source>
        <dbReference type="ARBA" id="ARBA00023002"/>
    </source>
</evidence>
<sequence>MPQLDKAATQLEDWAKSNKTKPDHLTINSGIAPPFIDSSLTVGRYGPIVLTDHFLTETLQHFNRERAPERVVHAKGAGAFGYFQVTHDITKLSVAKVFESIGKKTPVVVRFSQVASDLGSPDTVRDPRGFAIKFYTEEGNWDLVGNNTPIFFMRDPILFPMFIHSQKRNPQTNMRDWNMFWDYLSSFSRPESVHQVMFLFSDRGIPDGHRHMHGYSSHTFSLIGPNRKLTWVKFVWKTDGGIKNLDPEKATQIAGVDPDYAVRDLFDSIEDAKKNGNYPSWTFYIQTMTPEEAKQQKFNPFDITKVWPHSKFPLQPVGKLVLNRNPANYFSDIEQLALNPSNMVPGVGASPDRLLQGRLFAYRDTQYYRIGPNYEQLPVNRPMNRVANFERDGQCVIQNQGSAPNYHPNSFGGPDAQINIKEKTVPPQEVNGSIDYYDLGDEDNFSQPRHFWTKVLDAGARTRMVDNLVATIKLVSEDSVRQRAIDVFSNVEKKSKQLKSSKCKLSNNDASKRLIRHVFWTKMETTFKDCRNKGRVYNCSLFEANRFMKDDGCIHYLVGNINVNIMSDNCDVANT</sequence>
<evidence type="ECO:0000256" key="1">
    <source>
        <dbReference type="ARBA" id="ARBA00005329"/>
    </source>
</evidence>
<dbReference type="PROSITE" id="PS00437">
    <property type="entry name" value="CATALASE_1"/>
    <property type="match status" value="1"/>
</dbReference>
<organism evidence="13 14">
    <name type="scientific">Acanthoscelides obtectus</name>
    <name type="common">Bean weevil</name>
    <name type="synonym">Bruchus obtectus</name>
    <dbReference type="NCBI Taxonomy" id="200917"/>
    <lineage>
        <taxon>Eukaryota</taxon>
        <taxon>Metazoa</taxon>
        <taxon>Ecdysozoa</taxon>
        <taxon>Arthropoda</taxon>
        <taxon>Hexapoda</taxon>
        <taxon>Insecta</taxon>
        <taxon>Pterygota</taxon>
        <taxon>Neoptera</taxon>
        <taxon>Endopterygota</taxon>
        <taxon>Coleoptera</taxon>
        <taxon>Polyphaga</taxon>
        <taxon>Cucujiformia</taxon>
        <taxon>Chrysomeloidea</taxon>
        <taxon>Chrysomelidae</taxon>
        <taxon>Bruchinae</taxon>
        <taxon>Bruchini</taxon>
        <taxon>Acanthoscelides</taxon>
    </lineage>
</organism>
<dbReference type="GO" id="GO:0005739">
    <property type="term" value="C:mitochondrion"/>
    <property type="evidence" value="ECO:0007669"/>
    <property type="project" value="TreeGrafter"/>
</dbReference>
<dbReference type="PROSITE" id="PS51402">
    <property type="entry name" value="CATALASE_3"/>
    <property type="match status" value="1"/>
</dbReference>
<reference evidence="13" key="1">
    <citation type="submission" date="2022-03" db="EMBL/GenBank/DDBJ databases">
        <authorList>
            <person name="Sayadi A."/>
        </authorList>
    </citation>
    <scope>NUCLEOTIDE SEQUENCE</scope>
</reference>
<proteinExistence type="inferred from homology"/>
<dbReference type="Pfam" id="PF06628">
    <property type="entry name" value="Catalase-rel"/>
    <property type="match status" value="1"/>
</dbReference>
<comment type="cofactor">
    <cofactor evidence="9">
        <name>heme</name>
        <dbReference type="ChEBI" id="CHEBI:30413"/>
    </cofactor>
</comment>
<dbReference type="GO" id="GO:0004096">
    <property type="term" value="F:catalase activity"/>
    <property type="evidence" value="ECO:0007669"/>
    <property type="project" value="UniProtKB-EC"/>
</dbReference>
<keyword evidence="4 9" id="KW-0479">Metal-binding</keyword>
<feature type="domain" description="Catalase core" evidence="12">
    <location>
        <begin position="26"/>
        <end position="415"/>
    </location>
</feature>
<dbReference type="GO" id="GO:0005777">
    <property type="term" value="C:peroxisome"/>
    <property type="evidence" value="ECO:0007669"/>
    <property type="project" value="TreeGrafter"/>
</dbReference>
<keyword evidence="5 10" id="KW-0560">Oxidoreductase</keyword>
<evidence type="ECO:0000256" key="6">
    <source>
        <dbReference type="ARBA" id="ARBA00023004"/>
    </source>
</evidence>
<keyword evidence="3 9" id="KW-0349">Heme</keyword>
<accession>A0A9P0K2L5</accession>
<dbReference type="InterPro" id="IPR024711">
    <property type="entry name" value="Catalase_clade1/3"/>
</dbReference>
<gene>
    <name evidence="13" type="ORF">ACAOBT_LOCUS6284</name>
</gene>
<dbReference type="InterPro" id="IPR018028">
    <property type="entry name" value="Catalase"/>
</dbReference>
<feature type="active site" evidence="8">
    <location>
        <position position="73"/>
    </location>
</feature>
<dbReference type="PANTHER" id="PTHR11465:SF9">
    <property type="entry name" value="CATALASE"/>
    <property type="match status" value="1"/>
</dbReference>
<protein>
    <recommendedName>
        <fullName evidence="10">Catalase</fullName>
        <ecNumber evidence="10">1.11.1.6</ecNumber>
    </recommendedName>
</protein>
<comment type="function">
    <text evidence="11">Catalyzes the degradation of hydrogen peroxide (H(2)O(2)) generated by peroxisomal oxidases to water and oxygen, thereby protecting cells from the toxic effects of hydrogen peroxide.</text>
</comment>
<dbReference type="GO" id="GO:0042744">
    <property type="term" value="P:hydrogen peroxide catabolic process"/>
    <property type="evidence" value="ECO:0007669"/>
    <property type="project" value="UniProtKB-KW"/>
</dbReference>
<dbReference type="Gene3D" id="2.40.180.10">
    <property type="entry name" value="Catalase core domain"/>
    <property type="match status" value="1"/>
</dbReference>
<feature type="active site" evidence="8">
    <location>
        <position position="146"/>
    </location>
</feature>
<dbReference type="SMART" id="SM01060">
    <property type="entry name" value="Catalase"/>
    <property type="match status" value="1"/>
</dbReference>
<keyword evidence="2 10" id="KW-0575">Peroxidase</keyword>
<dbReference type="AlphaFoldDB" id="A0A9P0K2L5"/>
<dbReference type="InterPro" id="IPR020835">
    <property type="entry name" value="Catalase_sf"/>
</dbReference>
<dbReference type="SUPFAM" id="SSF56634">
    <property type="entry name" value="Heme-dependent catalase-like"/>
    <property type="match status" value="1"/>
</dbReference>
<evidence type="ECO:0000259" key="12">
    <source>
        <dbReference type="SMART" id="SM01060"/>
    </source>
</evidence>
<dbReference type="EMBL" id="CAKOFQ010006723">
    <property type="protein sequence ID" value="CAH1965356.1"/>
    <property type="molecule type" value="Genomic_DNA"/>
</dbReference>
<dbReference type="PANTHER" id="PTHR11465">
    <property type="entry name" value="CATALASE"/>
    <property type="match status" value="1"/>
</dbReference>
<evidence type="ECO:0000256" key="4">
    <source>
        <dbReference type="ARBA" id="ARBA00022723"/>
    </source>
</evidence>
<evidence type="ECO:0000256" key="11">
    <source>
        <dbReference type="RuleBase" id="RU004142"/>
    </source>
</evidence>
<dbReference type="PROSITE" id="PS00438">
    <property type="entry name" value="CATALASE_2"/>
    <property type="match status" value="1"/>
</dbReference>
<dbReference type="GO" id="GO:0046872">
    <property type="term" value="F:metal ion binding"/>
    <property type="evidence" value="ECO:0007669"/>
    <property type="project" value="UniProtKB-KW"/>
</dbReference>
<comment type="similarity">
    <text evidence="1 10">Belongs to the catalase family.</text>
</comment>
<dbReference type="Proteomes" id="UP001152888">
    <property type="component" value="Unassembled WGS sequence"/>
</dbReference>
<feature type="binding site" description="axial binding residue" evidence="9">
    <location>
        <position position="362"/>
    </location>
    <ligand>
        <name>heme</name>
        <dbReference type="ChEBI" id="CHEBI:30413"/>
    </ligand>
    <ligandPart>
        <name>Fe</name>
        <dbReference type="ChEBI" id="CHEBI:18248"/>
    </ligandPart>
</feature>
<dbReference type="InterPro" id="IPR024708">
    <property type="entry name" value="Catalase_AS"/>
</dbReference>
<dbReference type="InterPro" id="IPR011614">
    <property type="entry name" value="Catalase_core"/>
</dbReference>
<dbReference type="EC" id="1.11.1.6" evidence="10"/>
<comment type="catalytic activity">
    <reaction evidence="10">
        <text>2 H2O2 = O2 + 2 H2O</text>
        <dbReference type="Rhea" id="RHEA:20309"/>
        <dbReference type="ChEBI" id="CHEBI:15377"/>
        <dbReference type="ChEBI" id="CHEBI:15379"/>
        <dbReference type="ChEBI" id="CHEBI:16240"/>
        <dbReference type="EC" id="1.11.1.6"/>
    </reaction>
</comment>
<dbReference type="Pfam" id="PF00199">
    <property type="entry name" value="Catalase"/>
    <property type="match status" value="1"/>
</dbReference>
<comment type="caution">
    <text evidence="13">The sequence shown here is derived from an EMBL/GenBank/DDBJ whole genome shotgun (WGS) entry which is preliminary data.</text>
</comment>
<evidence type="ECO:0000256" key="3">
    <source>
        <dbReference type="ARBA" id="ARBA00022617"/>
    </source>
</evidence>
<dbReference type="OrthoDB" id="6880011at2759"/>
<keyword evidence="14" id="KW-1185">Reference proteome</keyword>
<evidence type="ECO:0000313" key="13">
    <source>
        <dbReference type="EMBL" id="CAH1965356.1"/>
    </source>
</evidence>
<dbReference type="InterPro" id="IPR010582">
    <property type="entry name" value="Catalase_immune_responsive"/>
</dbReference>
<dbReference type="FunFam" id="2.40.180.10:FF:000001">
    <property type="entry name" value="Catalase"/>
    <property type="match status" value="1"/>
</dbReference>
<evidence type="ECO:0000313" key="14">
    <source>
        <dbReference type="Proteomes" id="UP001152888"/>
    </source>
</evidence>
<dbReference type="PIRSF" id="PIRSF038928">
    <property type="entry name" value="Catalase_clade1-3"/>
    <property type="match status" value="1"/>
</dbReference>
<evidence type="ECO:0000256" key="7">
    <source>
        <dbReference type="ARBA" id="ARBA00023324"/>
    </source>
</evidence>
<name>A0A9P0K2L5_ACAOB</name>
<dbReference type="GO" id="GO:0020037">
    <property type="term" value="F:heme binding"/>
    <property type="evidence" value="ECO:0007669"/>
    <property type="project" value="InterPro"/>
</dbReference>
<dbReference type="GO" id="GO:0042542">
    <property type="term" value="P:response to hydrogen peroxide"/>
    <property type="evidence" value="ECO:0007669"/>
    <property type="project" value="TreeGrafter"/>
</dbReference>
<evidence type="ECO:0000256" key="9">
    <source>
        <dbReference type="PIRSR" id="PIRSR038928-2"/>
    </source>
</evidence>
<evidence type="ECO:0000256" key="10">
    <source>
        <dbReference type="RuleBase" id="RU000498"/>
    </source>
</evidence>
<evidence type="ECO:0000256" key="8">
    <source>
        <dbReference type="PIRSR" id="PIRSR038928-1"/>
    </source>
</evidence>
<keyword evidence="7 10" id="KW-0376">Hydrogen peroxide</keyword>
<dbReference type="PRINTS" id="PR00067">
    <property type="entry name" value="CATALASE"/>
</dbReference>